<sequence>MLRRRGTHRTGRGWGRRSCTALWLCSDDSSGTWHEHRKYSGRWAWPGCRARWPALSEALPGRSSSLLLLLAVLAGADSGGTPGESRRHLGCGGAAIWAGVVA</sequence>
<evidence type="ECO:0000313" key="1">
    <source>
        <dbReference type="EMBL" id="KAJ1093518.1"/>
    </source>
</evidence>
<comment type="caution">
    <text evidence="1">The sequence shown here is derived from an EMBL/GenBank/DDBJ whole genome shotgun (WGS) entry which is preliminary data.</text>
</comment>
<name>A0AAV7LR73_PLEWA</name>
<proteinExistence type="predicted"/>
<accession>A0AAV7LR73</accession>
<reference evidence="1" key="1">
    <citation type="journal article" date="2022" name="bioRxiv">
        <title>Sequencing and chromosome-scale assembly of the giantPleurodeles waltlgenome.</title>
        <authorList>
            <person name="Brown T."/>
            <person name="Elewa A."/>
            <person name="Iarovenko S."/>
            <person name="Subramanian E."/>
            <person name="Araus A.J."/>
            <person name="Petzold A."/>
            <person name="Susuki M."/>
            <person name="Suzuki K.-i.T."/>
            <person name="Hayashi T."/>
            <person name="Toyoda A."/>
            <person name="Oliveira C."/>
            <person name="Osipova E."/>
            <person name="Leigh N.D."/>
            <person name="Simon A."/>
            <person name="Yun M.H."/>
        </authorList>
    </citation>
    <scope>NUCLEOTIDE SEQUENCE</scope>
    <source>
        <strain evidence="1">20211129_DDA</strain>
        <tissue evidence="1">Liver</tissue>
    </source>
</reference>
<evidence type="ECO:0000313" key="2">
    <source>
        <dbReference type="Proteomes" id="UP001066276"/>
    </source>
</evidence>
<keyword evidence="2" id="KW-1185">Reference proteome</keyword>
<gene>
    <name evidence="1" type="ORF">NDU88_006618</name>
</gene>
<dbReference type="EMBL" id="JANPWB010000015">
    <property type="protein sequence ID" value="KAJ1093518.1"/>
    <property type="molecule type" value="Genomic_DNA"/>
</dbReference>
<protein>
    <submittedName>
        <fullName evidence="1">Uncharacterized protein</fullName>
    </submittedName>
</protein>
<dbReference type="Proteomes" id="UP001066276">
    <property type="component" value="Chromosome 11"/>
</dbReference>
<dbReference type="AlphaFoldDB" id="A0AAV7LR73"/>
<organism evidence="1 2">
    <name type="scientific">Pleurodeles waltl</name>
    <name type="common">Iberian ribbed newt</name>
    <dbReference type="NCBI Taxonomy" id="8319"/>
    <lineage>
        <taxon>Eukaryota</taxon>
        <taxon>Metazoa</taxon>
        <taxon>Chordata</taxon>
        <taxon>Craniata</taxon>
        <taxon>Vertebrata</taxon>
        <taxon>Euteleostomi</taxon>
        <taxon>Amphibia</taxon>
        <taxon>Batrachia</taxon>
        <taxon>Caudata</taxon>
        <taxon>Salamandroidea</taxon>
        <taxon>Salamandridae</taxon>
        <taxon>Pleurodelinae</taxon>
        <taxon>Pleurodeles</taxon>
    </lineage>
</organism>